<feature type="compositionally biased region" description="Gly residues" evidence="1">
    <location>
        <begin position="1117"/>
        <end position="1126"/>
    </location>
</feature>
<name>A0A1Y1I6F9_KLENI</name>
<sequence>MRGRILPRGPPPSLWTGEDAARLVAALNDVQLKARERAGVLTSCLNKLDRWQNQVANRKRKKEMQQTGASGGSLSSGNAGSGAPLGGGDASRGTAPGPAKKLRTSLVDVGAARPAKGNWGSPPAGRDSPRGVTNSANTESEEAGELEWDGNRSKKKRTRKSDANGDVSWHEEPSRAVGNKGESKTGKVGKVWLGKSSPGGGGLKGLEKGVGGGGVPSKKRFAESPSKYVAHGEGQGWPRGGVEREEKLLPPGKERPLEREGGVAKGMRGPRTGVGGPNAAHLIRLKSFTSEGRNQEMGQTPRGVVKKPPPSGPVGGERKKSPLGGEKKRAASRSPSPSPGYKNPNKVARLARTNSAALKMLRDEYIYTAEKPFAWGKEKKGANAKAPPTGGDWRKSPKGGVLLKVEKEGLVIEAPDGAHISVLKKSHKKGGSAQYRKEMAAIANRFMLDRNAGFDMGAIREDEGGAGESTPKKKNFARGGTVKRGGRSSRLGRQFNTGPADSFEPPSSRNGDATPSSTEHDGFNRGLESGLDSWGKRKRTTRQGPDRAAKKVFVGGLQDDSEAESDEEMENELVVAFETLPQTLQERLSSDFWREVEPYFAFLREEDLAFLRENFRELKEGDVVLSVPRCGEHFRKLWANEDQAGRFLLDDNPKTPGPDCEEPPAAEAWLQKAGKVSLSQRLLAALIDVEEQIEGEQVEKQAALALPPAVDPPNPTSPPIREPQTHEDAADKDPLRSNGPSDGGPIDTVEEPCTLMQEETPAEKGVGSGGNFGVSEESASAIPGLPEVLTGAGNVRGGTGAAESAAADSRGFDDRIQRSAEPGVEASAIVAERGGTADPPETVQDHVAIVLESDDEDMDIVNVVEGGVEEKAKGPEGAPERSAWEQKFDAMTLDERIQWELQNIGLVDGKEEEPEAREDDPVCFELRSLQRQLREQLDEDNARLGALEQRAAAERPNEEREREKWALFQFLEKLYERRKGARAGLGPGSSKGGKGAAQKKVAAKEAFLASARRALRKVAEFEAGASVVPRGLNRKWEEKARAPALEDEEPAATPTDAARRGRNSAGGAPLAVKDDRKARQVAGEYAVQELPVVASKGQRTRKKPVNKGKRKTPFGEVLGGANGTFGGEKELDLERMREREADILAEAQAAAAAEAAAARAEAEQQAAALNMGPSNFEDMTMDLSALPLPDFAGLGDDAFGGGFDMDFGLGADQFNELAELDKIGLDDLGDMGF</sequence>
<dbReference type="Proteomes" id="UP000054558">
    <property type="component" value="Unassembled WGS sequence"/>
</dbReference>
<feature type="compositionally biased region" description="Basic and acidic residues" evidence="1">
    <location>
        <begin position="160"/>
        <end position="174"/>
    </location>
</feature>
<feature type="compositionally biased region" description="Gly residues" evidence="1">
    <location>
        <begin position="197"/>
        <end position="215"/>
    </location>
</feature>
<feature type="region of interest" description="Disordered" evidence="1">
    <location>
        <begin position="56"/>
        <end position="348"/>
    </location>
</feature>
<feature type="compositionally biased region" description="Basic and acidic residues" evidence="1">
    <location>
        <begin position="723"/>
        <end position="735"/>
    </location>
</feature>
<accession>A0A1Y1I6F9</accession>
<feature type="compositionally biased region" description="Polar residues" evidence="1">
    <location>
        <begin position="287"/>
        <end position="298"/>
    </location>
</feature>
<dbReference type="Pfam" id="PF10198">
    <property type="entry name" value="Ada3"/>
    <property type="match status" value="1"/>
</dbReference>
<dbReference type="STRING" id="105231.A0A1Y1I6F9"/>
<organism evidence="2 3">
    <name type="scientific">Klebsormidium nitens</name>
    <name type="common">Green alga</name>
    <name type="synonym">Ulothrix nitens</name>
    <dbReference type="NCBI Taxonomy" id="105231"/>
    <lineage>
        <taxon>Eukaryota</taxon>
        <taxon>Viridiplantae</taxon>
        <taxon>Streptophyta</taxon>
        <taxon>Klebsormidiophyceae</taxon>
        <taxon>Klebsormidiales</taxon>
        <taxon>Klebsormidiaceae</taxon>
        <taxon>Klebsormidium</taxon>
    </lineage>
</organism>
<feature type="compositionally biased region" description="Basic and acidic residues" evidence="1">
    <location>
        <begin position="241"/>
        <end position="262"/>
    </location>
</feature>
<dbReference type="AlphaFoldDB" id="A0A1Y1I6F9"/>
<protein>
    <submittedName>
        <fullName evidence="2">Uncharacterized protein</fullName>
    </submittedName>
</protein>
<feature type="compositionally biased region" description="Polar residues" evidence="1">
    <location>
        <begin position="494"/>
        <end position="517"/>
    </location>
</feature>
<feature type="compositionally biased region" description="Pro residues" evidence="1">
    <location>
        <begin position="709"/>
        <end position="721"/>
    </location>
</feature>
<dbReference type="PANTHER" id="PTHR31115:SF3">
    <property type="entry name" value="EXPRESSED PROTEIN"/>
    <property type="match status" value="1"/>
</dbReference>
<feature type="region of interest" description="Disordered" evidence="1">
    <location>
        <begin position="378"/>
        <end position="398"/>
    </location>
</feature>
<evidence type="ECO:0000313" key="3">
    <source>
        <dbReference type="Proteomes" id="UP000054558"/>
    </source>
</evidence>
<feature type="region of interest" description="Disordered" evidence="1">
    <location>
        <begin position="1095"/>
        <end position="1126"/>
    </location>
</feature>
<feature type="compositionally biased region" description="Acidic residues" evidence="1">
    <location>
        <begin position="139"/>
        <end position="148"/>
    </location>
</feature>
<gene>
    <name evidence="2" type="ORF">KFL_002170030</name>
</gene>
<dbReference type="EMBL" id="DF237166">
    <property type="protein sequence ID" value="GAQ85009.1"/>
    <property type="molecule type" value="Genomic_DNA"/>
</dbReference>
<feature type="compositionally biased region" description="Basic and acidic residues" evidence="1">
    <location>
        <begin position="316"/>
        <end position="329"/>
    </location>
</feature>
<feature type="compositionally biased region" description="Gly residues" evidence="1">
    <location>
        <begin position="79"/>
        <end position="90"/>
    </location>
</feature>
<dbReference type="InterPro" id="IPR019340">
    <property type="entry name" value="Histone_AcTrfase_su3"/>
</dbReference>
<proteinExistence type="predicted"/>
<evidence type="ECO:0000256" key="1">
    <source>
        <dbReference type="SAM" id="MobiDB-lite"/>
    </source>
</evidence>
<dbReference type="OrthoDB" id="1915143at2759"/>
<feature type="region of interest" description="Disordered" evidence="1">
    <location>
        <begin position="707"/>
        <end position="813"/>
    </location>
</feature>
<dbReference type="OMA" id="DGLSHRH"/>
<feature type="compositionally biased region" description="Basic residues" evidence="1">
    <location>
        <begin position="1098"/>
        <end position="1112"/>
    </location>
</feature>
<feature type="region of interest" description="Disordered" evidence="1">
    <location>
        <begin position="459"/>
        <end position="565"/>
    </location>
</feature>
<reference evidence="2 3" key="1">
    <citation type="journal article" date="2014" name="Nat. Commun.">
        <title>Klebsormidium flaccidum genome reveals primary factors for plant terrestrial adaptation.</title>
        <authorList>
            <person name="Hori K."/>
            <person name="Maruyama F."/>
            <person name="Fujisawa T."/>
            <person name="Togashi T."/>
            <person name="Yamamoto N."/>
            <person name="Seo M."/>
            <person name="Sato S."/>
            <person name="Yamada T."/>
            <person name="Mori H."/>
            <person name="Tajima N."/>
            <person name="Moriyama T."/>
            <person name="Ikeuchi M."/>
            <person name="Watanabe M."/>
            <person name="Wada H."/>
            <person name="Kobayashi K."/>
            <person name="Saito M."/>
            <person name="Masuda T."/>
            <person name="Sasaki-Sekimoto Y."/>
            <person name="Mashiguchi K."/>
            <person name="Awai K."/>
            <person name="Shimojima M."/>
            <person name="Masuda S."/>
            <person name="Iwai M."/>
            <person name="Nobusawa T."/>
            <person name="Narise T."/>
            <person name="Kondo S."/>
            <person name="Saito H."/>
            <person name="Sato R."/>
            <person name="Murakawa M."/>
            <person name="Ihara Y."/>
            <person name="Oshima-Yamada Y."/>
            <person name="Ohtaka K."/>
            <person name="Satoh M."/>
            <person name="Sonobe K."/>
            <person name="Ishii M."/>
            <person name="Ohtani R."/>
            <person name="Kanamori-Sato M."/>
            <person name="Honoki R."/>
            <person name="Miyazaki D."/>
            <person name="Mochizuki H."/>
            <person name="Umetsu J."/>
            <person name="Higashi K."/>
            <person name="Shibata D."/>
            <person name="Kamiya Y."/>
            <person name="Sato N."/>
            <person name="Nakamura Y."/>
            <person name="Tabata S."/>
            <person name="Ida S."/>
            <person name="Kurokawa K."/>
            <person name="Ohta H."/>
        </authorList>
    </citation>
    <scope>NUCLEOTIDE SEQUENCE [LARGE SCALE GENOMIC DNA]</scope>
    <source>
        <strain evidence="2 3">NIES-2285</strain>
    </source>
</reference>
<evidence type="ECO:0000313" key="2">
    <source>
        <dbReference type="EMBL" id="GAQ85009.1"/>
    </source>
</evidence>
<feature type="region of interest" description="Disordered" evidence="1">
    <location>
        <begin position="1039"/>
        <end position="1077"/>
    </location>
</feature>
<dbReference type="PANTHER" id="PTHR31115">
    <property type="entry name" value="OS05G0107300 PROTEIN"/>
    <property type="match status" value="1"/>
</dbReference>
<keyword evidence="3" id="KW-1185">Reference proteome</keyword>